<dbReference type="STRING" id="981384.GCA_000192475_01296"/>
<dbReference type="RefSeq" id="WP_139056616.1">
    <property type="nucleotide sequence ID" value="NZ_AEYW01000016.1"/>
</dbReference>
<sequence>MSSRILGCQIKTNVDCYLYERSILDLFNNISSPKKNLLKKAADEAAQNWIWWKDDYLHDGRFRDLPVLQNYPRFRGFGADYSVFRGWSAEQCDAALGWFSIQSDPVDFNGLYSEFMKYCETHEALKKNLQRRVSLVSKLLAMWRPNEFAMWDTLAREGMRQIHGRVRGRNYRKNGASDYIAFNTDFHCLRKLWSDELNIAAMGAGGANLDGEIRYEQFSARILDNYLMNLATLKS</sequence>
<keyword evidence="2" id="KW-1185">Reference proteome</keyword>
<name>A0A497Z6U0_9RHOB</name>
<proteinExistence type="predicted"/>
<dbReference type="AlphaFoldDB" id="A0A497Z6U0"/>
<evidence type="ECO:0000313" key="1">
    <source>
        <dbReference type="EMBL" id="RLK02613.1"/>
    </source>
</evidence>
<reference evidence="1 2" key="1">
    <citation type="submission" date="2018-10" db="EMBL/GenBank/DDBJ databases">
        <title>Genomic Encyclopedia of Archaeal and Bacterial Type Strains, Phase II (KMG-II): from individual species to whole genera.</title>
        <authorList>
            <person name="Goeker M."/>
        </authorList>
    </citation>
    <scope>NUCLEOTIDE SEQUENCE [LARGE SCALE GENOMIC DNA]</scope>
    <source>
        <strain evidence="1 2">DSM 29317</strain>
    </source>
</reference>
<protein>
    <submittedName>
        <fullName evidence="1">Uncharacterized protein</fullName>
    </submittedName>
</protein>
<dbReference type="EMBL" id="RCCT01000005">
    <property type="protein sequence ID" value="RLK02613.1"/>
    <property type="molecule type" value="Genomic_DNA"/>
</dbReference>
<organism evidence="1 2">
    <name type="scientific">Ruegeria conchae</name>
    <dbReference type="NCBI Taxonomy" id="981384"/>
    <lineage>
        <taxon>Bacteria</taxon>
        <taxon>Pseudomonadati</taxon>
        <taxon>Pseudomonadota</taxon>
        <taxon>Alphaproteobacteria</taxon>
        <taxon>Rhodobacterales</taxon>
        <taxon>Roseobacteraceae</taxon>
        <taxon>Ruegeria</taxon>
    </lineage>
</organism>
<accession>A0A497Z6U0</accession>
<dbReference type="OrthoDB" id="7876673at2"/>
<gene>
    <name evidence="1" type="ORF">CLV75_3165</name>
</gene>
<evidence type="ECO:0000313" key="2">
    <source>
        <dbReference type="Proteomes" id="UP000271700"/>
    </source>
</evidence>
<comment type="caution">
    <text evidence="1">The sequence shown here is derived from an EMBL/GenBank/DDBJ whole genome shotgun (WGS) entry which is preliminary data.</text>
</comment>
<dbReference type="Proteomes" id="UP000271700">
    <property type="component" value="Unassembled WGS sequence"/>
</dbReference>